<sequence length="167" mass="18137">MSPPRILLCGDVLGRLNQLFKRVQSVNKSAGPFDALFCVGQFFPDSAEQLEEFMGYVEGGGGGHSQIPLPTYFIGDYGVAAPKVLSTASRNSANLGFKMDGFKICDNLFWLRGSGKFTLHGLSVVYLSGRQSSNGQHFGTYSQDDADALRALAEEPGVVDLFLTYPR</sequence>
<dbReference type="GO" id="GO:0000398">
    <property type="term" value="P:mRNA splicing, via spliceosome"/>
    <property type="evidence" value="ECO:0007669"/>
    <property type="project" value="TreeGrafter"/>
</dbReference>
<keyword evidence="2" id="KW-1185">Reference proteome</keyword>
<dbReference type="InterPro" id="IPR040194">
    <property type="entry name" value="Cwf19-like"/>
</dbReference>
<evidence type="ECO:0000313" key="2">
    <source>
        <dbReference type="Proteomes" id="UP000657918"/>
    </source>
</evidence>
<reference evidence="1 2" key="1">
    <citation type="submission" date="2020-10" db="EMBL/GenBank/DDBJ databases">
        <title>Plant Genome Project.</title>
        <authorList>
            <person name="Zhang R.-G."/>
        </authorList>
    </citation>
    <scope>NUCLEOTIDE SEQUENCE [LARGE SCALE GENOMIC DNA]</scope>
    <source>
        <strain evidence="1">FAFU-HL-1</strain>
        <tissue evidence="1">Leaf</tissue>
    </source>
</reference>
<protein>
    <recommendedName>
        <fullName evidence="3">Zinc finger CCCH domain-containing protein 64</fullName>
    </recommendedName>
</protein>
<dbReference type="EMBL" id="JADGMS010000006">
    <property type="protein sequence ID" value="KAF9680480.1"/>
    <property type="molecule type" value="Genomic_DNA"/>
</dbReference>
<dbReference type="GO" id="GO:0061632">
    <property type="term" value="F:RNA lariat debranching enzyme activator activity"/>
    <property type="evidence" value="ECO:0007669"/>
    <property type="project" value="TreeGrafter"/>
</dbReference>
<evidence type="ECO:0000313" key="1">
    <source>
        <dbReference type="EMBL" id="KAF9680480.1"/>
    </source>
</evidence>
<dbReference type="OrthoDB" id="444325at2759"/>
<evidence type="ECO:0008006" key="3">
    <source>
        <dbReference type="Google" id="ProtNLM"/>
    </source>
</evidence>
<proteinExistence type="predicted"/>
<dbReference type="PANTHER" id="PTHR12072:SF4">
    <property type="entry name" value="CWF19-LIKE PROTEIN 1"/>
    <property type="match status" value="1"/>
</dbReference>
<dbReference type="GO" id="GO:0071014">
    <property type="term" value="C:post-mRNA release spliceosomal complex"/>
    <property type="evidence" value="ECO:0007669"/>
    <property type="project" value="TreeGrafter"/>
</dbReference>
<organism evidence="1 2">
    <name type="scientific">Salix dunnii</name>
    <dbReference type="NCBI Taxonomy" id="1413687"/>
    <lineage>
        <taxon>Eukaryota</taxon>
        <taxon>Viridiplantae</taxon>
        <taxon>Streptophyta</taxon>
        <taxon>Embryophyta</taxon>
        <taxon>Tracheophyta</taxon>
        <taxon>Spermatophyta</taxon>
        <taxon>Magnoliopsida</taxon>
        <taxon>eudicotyledons</taxon>
        <taxon>Gunneridae</taxon>
        <taxon>Pentapetalae</taxon>
        <taxon>rosids</taxon>
        <taxon>fabids</taxon>
        <taxon>Malpighiales</taxon>
        <taxon>Salicaceae</taxon>
        <taxon>Saliceae</taxon>
        <taxon>Salix</taxon>
    </lineage>
</organism>
<gene>
    <name evidence="1" type="ORF">SADUNF_Sadunf06G0125500</name>
</gene>
<dbReference type="AlphaFoldDB" id="A0A835MX24"/>
<name>A0A835MX24_9ROSI</name>
<comment type="caution">
    <text evidence="1">The sequence shown here is derived from an EMBL/GenBank/DDBJ whole genome shotgun (WGS) entry which is preliminary data.</text>
</comment>
<dbReference type="PANTHER" id="PTHR12072">
    <property type="entry name" value="CWF19, CELL CYCLE CONTROL PROTEIN"/>
    <property type="match status" value="1"/>
</dbReference>
<accession>A0A835MX24</accession>
<dbReference type="Proteomes" id="UP000657918">
    <property type="component" value="Unassembled WGS sequence"/>
</dbReference>